<gene>
    <name evidence="2" type="ORF">FN924_11115</name>
</gene>
<dbReference type="Proteomes" id="UP000315215">
    <property type="component" value="Chromosome"/>
</dbReference>
<proteinExistence type="predicted"/>
<dbReference type="OrthoDB" id="2721846at2"/>
<dbReference type="InterPro" id="IPR025418">
    <property type="entry name" value="YrhC-like"/>
</dbReference>
<feature type="transmembrane region" description="Helical" evidence="1">
    <location>
        <begin position="47"/>
        <end position="67"/>
    </location>
</feature>
<keyword evidence="1" id="KW-0472">Membrane</keyword>
<dbReference type="AlphaFoldDB" id="A0A516KH32"/>
<dbReference type="RefSeq" id="WP_143894476.1">
    <property type="nucleotide sequence ID" value="NZ_CP041666.1"/>
</dbReference>
<keyword evidence="1" id="KW-0812">Transmembrane</keyword>
<evidence type="ECO:0000313" key="3">
    <source>
        <dbReference type="Proteomes" id="UP000315215"/>
    </source>
</evidence>
<dbReference type="KEGG" id="aqt:FN924_11115"/>
<keyword evidence="3" id="KW-1185">Reference proteome</keyword>
<evidence type="ECO:0000313" key="2">
    <source>
        <dbReference type="EMBL" id="QDP40685.1"/>
    </source>
</evidence>
<dbReference type="Pfam" id="PF14143">
    <property type="entry name" value="YrhC"/>
    <property type="match status" value="1"/>
</dbReference>
<dbReference type="EMBL" id="CP041666">
    <property type="protein sequence ID" value="QDP40685.1"/>
    <property type="molecule type" value="Genomic_DNA"/>
</dbReference>
<keyword evidence="1" id="KW-1133">Transmembrane helix</keyword>
<feature type="transmembrane region" description="Helical" evidence="1">
    <location>
        <begin position="15"/>
        <end position="35"/>
    </location>
</feature>
<organism evidence="2 3">
    <name type="scientific">Radiobacillus deserti</name>
    <dbReference type="NCBI Taxonomy" id="2594883"/>
    <lineage>
        <taxon>Bacteria</taxon>
        <taxon>Bacillati</taxon>
        <taxon>Bacillota</taxon>
        <taxon>Bacilli</taxon>
        <taxon>Bacillales</taxon>
        <taxon>Bacillaceae</taxon>
        <taxon>Radiobacillus</taxon>
    </lineage>
</organism>
<evidence type="ECO:0000256" key="1">
    <source>
        <dbReference type="SAM" id="Phobius"/>
    </source>
</evidence>
<sequence>MEENRKLLKAKIEDYSRFLITLLIVSSYFYIGMLINTYLEPNLDKAIFLVFLMLTSLFVAGVFAGLLKKWMTRIQEDEGIK</sequence>
<protein>
    <recommendedName>
        <fullName evidence="4">YrhC family protein</fullName>
    </recommendedName>
</protein>
<reference evidence="2 3" key="1">
    <citation type="submission" date="2019-07" db="EMBL/GenBank/DDBJ databases">
        <authorList>
            <person name="Li J."/>
        </authorList>
    </citation>
    <scope>NUCLEOTIDE SEQUENCE [LARGE SCALE GENOMIC DNA]</scope>
    <source>
        <strain evidence="2 3">TKL69</strain>
    </source>
</reference>
<accession>A0A516KH32</accession>
<name>A0A516KH32_9BACI</name>
<evidence type="ECO:0008006" key="4">
    <source>
        <dbReference type="Google" id="ProtNLM"/>
    </source>
</evidence>